<dbReference type="PANTHER" id="PTHR43133:SF8">
    <property type="entry name" value="RNA POLYMERASE SIGMA FACTOR HI_1459-RELATED"/>
    <property type="match status" value="1"/>
</dbReference>
<keyword evidence="5 6" id="KW-0804">Transcription</keyword>
<feature type="domain" description="RNA polymerase sigma-70 region 2" evidence="7">
    <location>
        <begin position="21"/>
        <end position="87"/>
    </location>
</feature>
<dbReference type="Gene3D" id="1.10.10.10">
    <property type="entry name" value="Winged helix-like DNA-binding domain superfamily/Winged helix DNA-binding domain"/>
    <property type="match status" value="1"/>
</dbReference>
<comment type="caution">
    <text evidence="9">The sequence shown here is derived from an EMBL/GenBank/DDBJ whole genome shotgun (WGS) entry which is preliminary data.</text>
</comment>
<evidence type="ECO:0000313" key="9">
    <source>
        <dbReference type="EMBL" id="HIT97710.1"/>
    </source>
</evidence>
<reference evidence="9" key="1">
    <citation type="submission" date="2020-10" db="EMBL/GenBank/DDBJ databases">
        <authorList>
            <person name="Gilroy R."/>
        </authorList>
    </citation>
    <scope>NUCLEOTIDE SEQUENCE</scope>
    <source>
        <strain evidence="9">1383</strain>
    </source>
</reference>
<dbReference type="CDD" id="cd06171">
    <property type="entry name" value="Sigma70_r4"/>
    <property type="match status" value="1"/>
</dbReference>
<dbReference type="SUPFAM" id="SSF88659">
    <property type="entry name" value="Sigma3 and sigma4 domains of RNA polymerase sigma factors"/>
    <property type="match status" value="1"/>
</dbReference>
<dbReference type="Pfam" id="PF08281">
    <property type="entry name" value="Sigma70_r4_2"/>
    <property type="match status" value="1"/>
</dbReference>
<dbReference type="GO" id="GO:0003677">
    <property type="term" value="F:DNA binding"/>
    <property type="evidence" value="ECO:0007669"/>
    <property type="project" value="UniProtKB-KW"/>
</dbReference>
<dbReference type="PANTHER" id="PTHR43133">
    <property type="entry name" value="RNA POLYMERASE ECF-TYPE SIGMA FACTO"/>
    <property type="match status" value="1"/>
</dbReference>
<keyword evidence="2 6" id="KW-0805">Transcription regulation</keyword>
<evidence type="ECO:0000256" key="1">
    <source>
        <dbReference type="ARBA" id="ARBA00010641"/>
    </source>
</evidence>
<dbReference type="InterPro" id="IPR014284">
    <property type="entry name" value="RNA_pol_sigma-70_dom"/>
</dbReference>
<dbReference type="GO" id="GO:0006352">
    <property type="term" value="P:DNA-templated transcription initiation"/>
    <property type="evidence" value="ECO:0007669"/>
    <property type="project" value="InterPro"/>
</dbReference>
<dbReference type="EMBL" id="DVLY01000060">
    <property type="protein sequence ID" value="HIT97710.1"/>
    <property type="molecule type" value="Genomic_DNA"/>
</dbReference>
<evidence type="ECO:0000256" key="4">
    <source>
        <dbReference type="ARBA" id="ARBA00023125"/>
    </source>
</evidence>
<dbReference type="InterPro" id="IPR013249">
    <property type="entry name" value="RNA_pol_sigma70_r4_t2"/>
</dbReference>
<dbReference type="InterPro" id="IPR013325">
    <property type="entry name" value="RNA_pol_sigma_r2"/>
</dbReference>
<accession>A0A9D1HAB5</accession>
<dbReference type="InterPro" id="IPR039425">
    <property type="entry name" value="RNA_pol_sigma-70-like"/>
</dbReference>
<dbReference type="Gene3D" id="1.10.1740.10">
    <property type="match status" value="1"/>
</dbReference>
<dbReference type="Pfam" id="PF04542">
    <property type="entry name" value="Sigma70_r2"/>
    <property type="match status" value="1"/>
</dbReference>
<sequence>MEDNDLIKGTLHGDDRCFAALVDRYKNMVMAVVSRVVKNREDAEDLTQDVFVKAYLSLGKFKGESRFSTWLFRIAYNEASSRYRQRKPDTVAVEDWMNFEQSVDAACVGQMEHLSARQRSQYVQQAMDRLDPRDAMLLTLFYLNEHSVAEISDICSMSLSNVKTCLSRARVRMGKILTGMLGPDAASILIGE</sequence>
<comment type="similarity">
    <text evidence="1 6">Belongs to the sigma-70 factor family. ECF subfamily.</text>
</comment>
<keyword evidence="3 6" id="KW-0731">Sigma factor</keyword>
<evidence type="ECO:0000256" key="6">
    <source>
        <dbReference type="RuleBase" id="RU000716"/>
    </source>
</evidence>
<feature type="domain" description="RNA polymerase sigma factor 70 region 4 type 2" evidence="8">
    <location>
        <begin position="121"/>
        <end position="173"/>
    </location>
</feature>
<evidence type="ECO:0000256" key="2">
    <source>
        <dbReference type="ARBA" id="ARBA00023015"/>
    </source>
</evidence>
<keyword evidence="4 6" id="KW-0238">DNA-binding</keyword>
<proteinExistence type="inferred from homology"/>
<dbReference type="PROSITE" id="PS01063">
    <property type="entry name" value="SIGMA70_ECF"/>
    <property type="match status" value="1"/>
</dbReference>
<dbReference type="Proteomes" id="UP000824161">
    <property type="component" value="Unassembled WGS sequence"/>
</dbReference>
<protein>
    <recommendedName>
        <fullName evidence="6">RNA polymerase sigma factor</fullName>
    </recommendedName>
</protein>
<organism evidence="9 10">
    <name type="scientific">Candidatus Merdimorpha stercoravium</name>
    <dbReference type="NCBI Taxonomy" id="2840863"/>
    <lineage>
        <taxon>Bacteria</taxon>
        <taxon>Pseudomonadati</taxon>
        <taxon>Bacteroidota</taxon>
        <taxon>Flavobacteriia</taxon>
        <taxon>Flavobacteriales</taxon>
        <taxon>Candidatus Merdimorpha</taxon>
    </lineage>
</organism>
<evidence type="ECO:0000313" key="10">
    <source>
        <dbReference type="Proteomes" id="UP000824161"/>
    </source>
</evidence>
<dbReference type="GO" id="GO:0016987">
    <property type="term" value="F:sigma factor activity"/>
    <property type="evidence" value="ECO:0007669"/>
    <property type="project" value="UniProtKB-KW"/>
</dbReference>
<dbReference type="AlphaFoldDB" id="A0A9D1HAB5"/>
<dbReference type="InterPro" id="IPR007627">
    <property type="entry name" value="RNA_pol_sigma70_r2"/>
</dbReference>
<evidence type="ECO:0000256" key="3">
    <source>
        <dbReference type="ARBA" id="ARBA00023082"/>
    </source>
</evidence>
<dbReference type="InterPro" id="IPR000838">
    <property type="entry name" value="RNA_pol_sigma70_ECF_CS"/>
</dbReference>
<evidence type="ECO:0000256" key="5">
    <source>
        <dbReference type="ARBA" id="ARBA00023163"/>
    </source>
</evidence>
<reference evidence="9" key="2">
    <citation type="journal article" date="2021" name="PeerJ">
        <title>Extensive microbial diversity within the chicken gut microbiome revealed by metagenomics and culture.</title>
        <authorList>
            <person name="Gilroy R."/>
            <person name="Ravi A."/>
            <person name="Getino M."/>
            <person name="Pursley I."/>
            <person name="Horton D.L."/>
            <person name="Alikhan N.F."/>
            <person name="Baker D."/>
            <person name="Gharbi K."/>
            <person name="Hall N."/>
            <person name="Watson M."/>
            <person name="Adriaenssens E.M."/>
            <person name="Foster-Nyarko E."/>
            <person name="Jarju S."/>
            <person name="Secka A."/>
            <person name="Antonio M."/>
            <person name="Oren A."/>
            <person name="Chaudhuri R.R."/>
            <person name="La Ragione R."/>
            <person name="Hildebrand F."/>
            <person name="Pallen M.J."/>
        </authorList>
    </citation>
    <scope>NUCLEOTIDE SEQUENCE</scope>
    <source>
        <strain evidence="9">1383</strain>
    </source>
</reference>
<dbReference type="InterPro" id="IPR013324">
    <property type="entry name" value="RNA_pol_sigma_r3/r4-like"/>
</dbReference>
<dbReference type="InterPro" id="IPR036388">
    <property type="entry name" value="WH-like_DNA-bd_sf"/>
</dbReference>
<dbReference type="SUPFAM" id="SSF88946">
    <property type="entry name" value="Sigma2 domain of RNA polymerase sigma factors"/>
    <property type="match status" value="1"/>
</dbReference>
<evidence type="ECO:0000259" key="8">
    <source>
        <dbReference type="Pfam" id="PF08281"/>
    </source>
</evidence>
<gene>
    <name evidence="9" type="ORF">IAC44_02630</name>
</gene>
<name>A0A9D1HAB5_9FLAO</name>
<evidence type="ECO:0000259" key="7">
    <source>
        <dbReference type="Pfam" id="PF04542"/>
    </source>
</evidence>
<dbReference type="NCBIfam" id="TIGR02937">
    <property type="entry name" value="sigma70-ECF"/>
    <property type="match status" value="1"/>
</dbReference>